<dbReference type="FunFam" id="3.40.50.980:FF:000001">
    <property type="entry name" value="Non-ribosomal peptide synthetase"/>
    <property type="match status" value="1"/>
</dbReference>
<reference evidence="4 5" key="1">
    <citation type="submission" date="2019-01" db="EMBL/GenBank/DDBJ databases">
        <title>Sequencing the genomes of 1000 actinobacteria strains.</title>
        <authorList>
            <person name="Klenk H.-P."/>
        </authorList>
    </citation>
    <scope>NUCLEOTIDE SEQUENCE [LARGE SCALE GENOMIC DNA]</scope>
    <source>
        <strain evidence="4 5">DSM 43925</strain>
    </source>
</reference>
<dbReference type="InterPro" id="IPR025110">
    <property type="entry name" value="AMP-bd_C"/>
</dbReference>
<dbReference type="Gene3D" id="3.40.50.980">
    <property type="match status" value="2"/>
</dbReference>
<keyword evidence="5" id="KW-1185">Reference proteome</keyword>
<dbReference type="RefSeq" id="WP_127931509.1">
    <property type="nucleotide sequence ID" value="NZ_SAUN01000001.1"/>
</dbReference>
<sequence length="499" mass="52335">MPRLGALPNVVESFQRQAASTPDRIALVAGDERLTYAALEAAVDRLAVRLAAAGAGPGTLVGICAGKSAACVTAMLAVLRTGAAYLPLDPAHPAARIELVLADSGAQLQVTAGEPVSTAVPALRLDGEAPALRLDGEAPALRLPAGAGHEKPPPAAQFPTVPQDPASPAYVIYTSGSTGRPKGVMVSHRALTNLLAGMRELVASTADDVWLSAASLTFDMSVPELYLPLVTGGRLVLIEPKAAILGKRLAALIEREGVTHMQATPSGWRVLLYAGFRNPRLTALIGGEALPAALARDLRARVSRLVNMYGPTEAAVWATSWEVPQEPETVSIGDPLPGATVHVVDDRLNQVGQGELAIGGVGVADGYLGRPALTAQRFVPDPYGEPGSRLYLTGDIVRRTDGGLEYLHRADTQVKVRGYRVELGEVEAAMEELPGVRQAVAAVSGDALVAFVVGDCPGLRTRLAAILPAYMVPTRVIRLDSLPLTPNGKIDRRVLEEMV</sequence>
<dbReference type="Gene3D" id="3.30.300.30">
    <property type="match status" value="1"/>
</dbReference>
<dbReference type="GO" id="GO:0043041">
    <property type="term" value="P:amino acid activation for nonribosomal peptide biosynthetic process"/>
    <property type="evidence" value="ECO:0007669"/>
    <property type="project" value="TreeGrafter"/>
</dbReference>
<evidence type="ECO:0000259" key="3">
    <source>
        <dbReference type="Pfam" id="PF13193"/>
    </source>
</evidence>
<evidence type="ECO:0000313" key="5">
    <source>
        <dbReference type="Proteomes" id="UP000284824"/>
    </source>
</evidence>
<dbReference type="InterPro" id="IPR000873">
    <property type="entry name" value="AMP-dep_synth/lig_dom"/>
</dbReference>
<evidence type="ECO:0000259" key="2">
    <source>
        <dbReference type="Pfam" id="PF00501"/>
    </source>
</evidence>
<organism evidence="4 5">
    <name type="scientific">Nonomuraea polychroma</name>
    <dbReference type="NCBI Taxonomy" id="46176"/>
    <lineage>
        <taxon>Bacteria</taxon>
        <taxon>Bacillati</taxon>
        <taxon>Actinomycetota</taxon>
        <taxon>Actinomycetes</taxon>
        <taxon>Streptosporangiales</taxon>
        <taxon>Streptosporangiaceae</taxon>
        <taxon>Nonomuraea</taxon>
    </lineage>
</organism>
<dbReference type="GO" id="GO:0031177">
    <property type="term" value="F:phosphopantetheine binding"/>
    <property type="evidence" value="ECO:0007669"/>
    <property type="project" value="TreeGrafter"/>
</dbReference>
<dbReference type="GO" id="GO:0005737">
    <property type="term" value="C:cytoplasm"/>
    <property type="evidence" value="ECO:0007669"/>
    <property type="project" value="TreeGrafter"/>
</dbReference>
<protein>
    <submittedName>
        <fullName evidence="4">Amino acid adenylation domain-containing protein</fullName>
    </submittedName>
</protein>
<dbReference type="Proteomes" id="UP000284824">
    <property type="component" value="Unassembled WGS sequence"/>
</dbReference>
<gene>
    <name evidence="4" type="ORF">EDD27_1271</name>
</gene>
<dbReference type="InterPro" id="IPR045851">
    <property type="entry name" value="AMP-bd_C_sf"/>
</dbReference>
<evidence type="ECO:0000256" key="1">
    <source>
        <dbReference type="SAM" id="MobiDB-lite"/>
    </source>
</evidence>
<dbReference type="Pfam" id="PF00501">
    <property type="entry name" value="AMP-binding"/>
    <property type="match status" value="1"/>
</dbReference>
<dbReference type="InterPro" id="IPR010071">
    <property type="entry name" value="AA_adenyl_dom"/>
</dbReference>
<dbReference type="OrthoDB" id="3802848at2"/>
<dbReference type="EMBL" id="SAUN01000001">
    <property type="protein sequence ID" value="RVX38941.1"/>
    <property type="molecule type" value="Genomic_DNA"/>
</dbReference>
<dbReference type="Pfam" id="PF13193">
    <property type="entry name" value="AMP-binding_C"/>
    <property type="match status" value="1"/>
</dbReference>
<feature type="domain" description="AMP-dependent synthetase/ligase" evidence="2">
    <location>
        <begin position="14"/>
        <end position="368"/>
    </location>
</feature>
<dbReference type="Gene3D" id="2.30.38.10">
    <property type="entry name" value="Luciferase, Domain 3"/>
    <property type="match status" value="1"/>
</dbReference>
<feature type="region of interest" description="Disordered" evidence="1">
    <location>
        <begin position="143"/>
        <end position="163"/>
    </location>
</feature>
<feature type="domain" description="AMP-binding enzyme C-terminal" evidence="3">
    <location>
        <begin position="425"/>
        <end position="489"/>
    </location>
</feature>
<accession>A0A438LZW3</accession>
<dbReference type="PANTHER" id="PTHR45527:SF1">
    <property type="entry name" value="FATTY ACID SYNTHASE"/>
    <property type="match status" value="1"/>
</dbReference>
<name>A0A438LZW3_9ACTN</name>
<dbReference type="AlphaFoldDB" id="A0A438LZW3"/>
<dbReference type="InterPro" id="IPR020845">
    <property type="entry name" value="AMP-binding_CS"/>
</dbReference>
<dbReference type="PANTHER" id="PTHR45527">
    <property type="entry name" value="NONRIBOSOMAL PEPTIDE SYNTHETASE"/>
    <property type="match status" value="1"/>
</dbReference>
<proteinExistence type="predicted"/>
<dbReference type="GO" id="GO:0044550">
    <property type="term" value="P:secondary metabolite biosynthetic process"/>
    <property type="evidence" value="ECO:0007669"/>
    <property type="project" value="TreeGrafter"/>
</dbReference>
<dbReference type="PROSITE" id="PS00455">
    <property type="entry name" value="AMP_BINDING"/>
    <property type="match status" value="1"/>
</dbReference>
<comment type="caution">
    <text evidence="4">The sequence shown here is derived from an EMBL/GenBank/DDBJ whole genome shotgun (WGS) entry which is preliminary data.</text>
</comment>
<evidence type="ECO:0000313" key="4">
    <source>
        <dbReference type="EMBL" id="RVX38941.1"/>
    </source>
</evidence>
<dbReference type="CDD" id="cd05930">
    <property type="entry name" value="A_NRPS"/>
    <property type="match status" value="1"/>
</dbReference>
<dbReference type="SUPFAM" id="SSF56801">
    <property type="entry name" value="Acetyl-CoA synthetase-like"/>
    <property type="match status" value="1"/>
</dbReference>
<dbReference type="NCBIfam" id="TIGR01733">
    <property type="entry name" value="AA-adenyl-dom"/>
    <property type="match status" value="1"/>
</dbReference>